<sequence length="285" mass="32439">MVVATQMGDDITWLDAFPNYTKSVYVTDDPNADLAVPQNKGREGMAYLTYIIDNYDKLPKITIFSHSTRYQWHNDDPFYDGQAVLARLNLPHVQREGYVSLRCGWSLGCPAEIHPLSEANATGPVADPESKEARAGSFYKEAFEELFPHEPVPEVIGAHCCAQFAVTADKIHERPVTDYIRFRAWLLHTPLKDYLSGRILEYSWHIIFRKPPVHCPNAGDCYCKLFGLCGLQCKSAGSCDAAYTLPQYSTLPEGWPDYDWEHQWRNVTELRLKYESDNGAPRANR</sequence>
<dbReference type="GeneID" id="27900177"/>
<dbReference type="InterPro" id="IPR021838">
    <property type="entry name" value="DUF3431"/>
</dbReference>
<keyword evidence="2" id="KW-1185">Reference proteome</keyword>
<dbReference type="AlphaFoldDB" id="N1QEF1"/>
<evidence type="ECO:0000313" key="1">
    <source>
        <dbReference type="EMBL" id="EMF10740.1"/>
    </source>
</evidence>
<dbReference type="PANTHER" id="PTHR37490">
    <property type="entry name" value="EXPRESSED PROTEIN"/>
    <property type="match status" value="1"/>
</dbReference>
<dbReference type="Pfam" id="PF11913">
    <property type="entry name" value="DUF3431"/>
    <property type="match status" value="1"/>
</dbReference>
<dbReference type="OMA" id="CEADKCE"/>
<dbReference type="eggNOG" id="ENOG502QRU5">
    <property type="taxonomic scope" value="Eukaryota"/>
</dbReference>
<dbReference type="Proteomes" id="UP000016931">
    <property type="component" value="Unassembled WGS sequence"/>
</dbReference>
<organism evidence="1 2">
    <name type="scientific">Sphaerulina musiva (strain SO2202)</name>
    <name type="common">Poplar stem canker fungus</name>
    <name type="synonym">Septoria musiva</name>
    <dbReference type="NCBI Taxonomy" id="692275"/>
    <lineage>
        <taxon>Eukaryota</taxon>
        <taxon>Fungi</taxon>
        <taxon>Dikarya</taxon>
        <taxon>Ascomycota</taxon>
        <taxon>Pezizomycotina</taxon>
        <taxon>Dothideomycetes</taxon>
        <taxon>Dothideomycetidae</taxon>
        <taxon>Mycosphaerellales</taxon>
        <taxon>Mycosphaerellaceae</taxon>
        <taxon>Sphaerulina</taxon>
    </lineage>
</organism>
<dbReference type="EMBL" id="KB456267">
    <property type="protein sequence ID" value="EMF10740.1"/>
    <property type="molecule type" value="Genomic_DNA"/>
</dbReference>
<gene>
    <name evidence="1" type="ORF">SEPMUDRAFT_143373</name>
</gene>
<proteinExistence type="predicted"/>
<dbReference type="RefSeq" id="XP_016758861.1">
    <property type="nucleotide sequence ID" value="XM_016903040.1"/>
</dbReference>
<name>N1QEF1_SPHMS</name>
<reference evidence="1" key="2">
    <citation type="submission" date="2012-07" db="EMBL/GenBank/DDBJ databases">
        <title>Genome evolution in poplar pathogens from wild and recently domesticated pathosystems.</title>
        <authorList>
            <consortium name="DOE Joint Genome Institute"/>
            <person name="Dhillon B."/>
            <person name="Feau N."/>
            <person name="Sakalidis M.L."/>
            <person name="Gill N."/>
            <person name="Aerts A."/>
            <person name="Ohm R."/>
            <person name="LaButti K."/>
            <person name="Pangilinan J."/>
            <person name="Lindquist E."/>
            <person name="Copeland A."/>
            <person name="Beauseigle S."/>
            <person name="Grigoriev I.V."/>
            <person name="Goodwin S.B."/>
            <person name="Tanguay P."/>
            <person name="Hamelin R.C."/>
        </authorList>
    </citation>
    <scope>NUCLEOTIDE SEQUENCE</scope>
    <source>
        <strain evidence="1">SO2202</strain>
    </source>
</reference>
<dbReference type="PANTHER" id="PTHR37490:SF3">
    <property type="entry name" value="DUF3431 DOMAIN CONTAINING PROTEIN"/>
    <property type="match status" value="1"/>
</dbReference>
<reference evidence="1" key="1">
    <citation type="journal article" date="2012" name="PLoS Pathog.">
        <title>Diverse lifestyles and strategies of plant pathogenesis encoded in the genomes of eighteen Dothideomycetes fungi.</title>
        <authorList>
            <person name="Ohm R.A."/>
            <person name="Feau N."/>
            <person name="Henrissat B."/>
            <person name="Schoch C.L."/>
            <person name="Horwitz B.A."/>
            <person name="Barry K.W."/>
            <person name="Condon B.J."/>
            <person name="Copeland A.C."/>
            <person name="Dhillon B."/>
            <person name="Glaser F."/>
            <person name="Hesse C.N."/>
            <person name="Kosti I."/>
            <person name="LaButti K."/>
            <person name="Lindquist E.A."/>
            <person name="Lucas S."/>
            <person name="Salamov A.A."/>
            <person name="Bradshaw R.E."/>
            <person name="Ciuffetti L."/>
            <person name="Hamelin R.C."/>
            <person name="Kema G.H.J."/>
            <person name="Lawrence C."/>
            <person name="Scott J.A."/>
            <person name="Spatafora J.W."/>
            <person name="Turgeon B.G."/>
            <person name="de Wit P.J.G.M."/>
            <person name="Zhong S."/>
            <person name="Goodwin S.B."/>
            <person name="Grigoriev I.V."/>
        </authorList>
    </citation>
    <scope>NUCLEOTIDE SEQUENCE [LARGE SCALE GENOMIC DNA]</scope>
    <source>
        <strain evidence="1">SO2202</strain>
    </source>
</reference>
<accession>N1QEF1</accession>
<evidence type="ECO:0000313" key="2">
    <source>
        <dbReference type="Proteomes" id="UP000016931"/>
    </source>
</evidence>
<dbReference type="OrthoDB" id="426718at2759"/>
<protein>
    <submittedName>
        <fullName evidence="1">Uncharacterized protein</fullName>
    </submittedName>
</protein>
<dbReference type="HOGENOM" id="CLU_031559_3_1_1"/>